<dbReference type="RefSeq" id="WP_245196909.1">
    <property type="nucleotide sequence ID" value="NZ_JAATJE010000002.1"/>
</dbReference>
<protein>
    <submittedName>
        <fullName evidence="7">Thiol-disulfide isomerase/thioredoxin</fullName>
    </submittedName>
</protein>
<dbReference type="Gene3D" id="3.40.30.10">
    <property type="entry name" value="Glutaredoxin"/>
    <property type="match status" value="1"/>
</dbReference>
<dbReference type="PROSITE" id="PS00194">
    <property type="entry name" value="THIOREDOXIN_1"/>
    <property type="match status" value="1"/>
</dbReference>
<evidence type="ECO:0000256" key="3">
    <source>
        <dbReference type="ARBA" id="ARBA00023284"/>
    </source>
</evidence>
<evidence type="ECO:0000313" key="8">
    <source>
        <dbReference type="Proteomes" id="UP000734218"/>
    </source>
</evidence>
<comment type="subcellular location">
    <subcellularLocation>
        <location evidence="1">Cell envelope</location>
    </subcellularLocation>
</comment>
<keyword evidence="8" id="KW-1185">Reference proteome</keyword>
<evidence type="ECO:0000259" key="6">
    <source>
        <dbReference type="PROSITE" id="PS51352"/>
    </source>
</evidence>
<evidence type="ECO:0000256" key="2">
    <source>
        <dbReference type="ARBA" id="ARBA00022748"/>
    </source>
</evidence>
<feature type="region of interest" description="Disordered" evidence="4">
    <location>
        <begin position="22"/>
        <end position="55"/>
    </location>
</feature>
<dbReference type="InterPro" id="IPR050553">
    <property type="entry name" value="Thioredoxin_ResA/DsbE_sf"/>
</dbReference>
<gene>
    <name evidence="7" type="ORF">GGR88_002489</name>
</gene>
<dbReference type="GO" id="GO:0016853">
    <property type="term" value="F:isomerase activity"/>
    <property type="evidence" value="ECO:0007669"/>
    <property type="project" value="UniProtKB-KW"/>
</dbReference>
<dbReference type="SUPFAM" id="SSF52833">
    <property type="entry name" value="Thioredoxin-like"/>
    <property type="match status" value="1"/>
</dbReference>
<dbReference type="InterPro" id="IPR036249">
    <property type="entry name" value="Thioredoxin-like_sf"/>
</dbReference>
<dbReference type="Proteomes" id="UP000734218">
    <property type="component" value="Unassembled WGS sequence"/>
</dbReference>
<feature type="domain" description="Thioredoxin" evidence="6">
    <location>
        <begin position="52"/>
        <end position="191"/>
    </location>
</feature>
<keyword evidence="5" id="KW-0732">Signal</keyword>
<dbReference type="PANTHER" id="PTHR42852">
    <property type="entry name" value="THIOL:DISULFIDE INTERCHANGE PROTEIN DSBE"/>
    <property type="match status" value="1"/>
</dbReference>
<organism evidence="7 8">
    <name type="scientific">Sphingomonas jejuensis</name>
    <dbReference type="NCBI Taxonomy" id="904715"/>
    <lineage>
        <taxon>Bacteria</taxon>
        <taxon>Pseudomonadati</taxon>
        <taxon>Pseudomonadota</taxon>
        <taxon>Alphaproteobacteria</taxon>
        <taxon>Sphingomonadales</taxon>
        <taxon>Sphingomonadaceae</taxon>
        <taxon>Sphingomonas</taxon>
    </lineage>
</organism>
<dbReference type="InterPro" id="IPR013740">
    <property type="entry name" value="Redoxin"/>
</dbReference>
<name>A0ABX0XNX3_9SPHN</name>
<comment type="caution">
    <text evidence="7">The sequence shown here is derived from an EMBL/GenBank/DDBJ whole genome shotgun (WGS) entry which is preliminary data.</text>
</comment>
<keyword evidence="2" id="KW-0201">Cytochrome c-type biogenesis</keyword>
<dbReference type="EMBL" id="JAATJE010000002">
    <property type="protein sequence ID" value="NJC34975.1"/>
    <property type="molecule type" value="Genomic_DNA"/>
</dbReference>
<dbReference type="PANTHER" id="PTHR42852:SF13">
    <property type="entry name" value="PROTEIN DIPZ"/>
    <property type="match status" value="1"/>
</dbReference>
<keyword evidence="7" id="KW-0413">Isomerase</keyword>
<feature type="chain" id="PRO_5046678586" evidence="5">
    <location>
        <begin position="24"/>
        <end position="191"/>
    </location>
</feature>
<evidence type="ECO:0000256" key="4">
    <source>
        <dbReference type="SAM" id="MobiDB-lite"/>
    </source>
</evidence>
<proteinExistence type="predicted"/>
<evidence type="ECO:0000256" key="1">
    <source>
        <dbReference type="ARBA" id="ARBA00004196"/>
    </source>
</evidence>
<sequence>MRPSVTPALVLLFATAVSGCDRASTPAEQAEAPRQTDRAAPARPSSGKLDETHRGEAMPSEAIIAPNGTPTTLASLQGRPVLVNLWATWCGPCVAEMPTLVRLAAREKDRLAVVIVSQDAAGADLNRFLDRAGATSLPSYRDPENGLGFAYNSGLLPTTILYDAQGRELWRMVGGYEWDSPAAAQLVERAL</sequence>
<feature type="signal peptide" evidence="5">
    <location>
        <begin position="1"/>
        <end position="23"/>
    </location>
</feature>
<reference evidence="7 8" key="1">
    <citation type="submission" date="2020-03" db="EMBL/GenBank/DDBJ databases">
        <title>Genomic Encyclopedia of Type Strains, Phase IV (KMG-IV): sequencing the most valuable type-strain genomes for metagenomic binning, comparative biology and taxonomic classification.</title>
        <authorList>
            <person name="Goeker M."/>
        </authorList>
    </citation>
    <scope>NUCLEOTIDE SEQUENCE [LARGE SCALE GENOMIC DNA]</scope>
    <source>
        <strain evidence="7 8">DSM 27651</strain>
    </source>
</reference>
<evidence type="ECO:0000256" key="5">
    <source>
        <dbReference type="SAM" id="SignalP"/>
    </source>
</evidence>
<dbReference type="InterPro" id="IPR013766">
    <property type="entry name" value="Thioredoxin_domain"/>
</dbReference>
<evidence type="ECO:0000313" key="7">
    <source>
        <dbReference type="EMBL" id="NJC34975.1"/>
    </source>
</evidence>
<dbReference type="InterPro" id="IPR017937">
    <property type="entry name" value="Thioredoxin_CS"/>
</dbReference>
<dbReference type="Pfam" id="PF08534">
    <property type="entry name" value="Redoxin"/>
    <property type="match status" value="1"/>
</dbReference>
<dbReference type="CDD" id="cd02966">
    <property type="entry name" value="TlpA_like_family"/>
    <property type="match status" value="1"/>
</dbReference>
<accession>A0ABX0XNX3</accession>
<dbReference type="PROSITE" id="PS51257">
    <property type="entry name" value="PROKAR_LIPOPROTEIN"/>
    <property type="match status" value="1"/>
</dbReference>
<dbReference type="PROSITE" id="PS51352">
    <property type="entry name" value="THIOREDOXIN_2"/>
    <property type="match status" value="1"/>
</dbReference>
<keyword evidence="3" id="KW-0676">Redox-active center</keyword>